<gene>
    <name evidence="2" type="ORF">SS50377_10129</name>
    <name evidence="3" type="ORF">SS50377_20677</name>
</gene>
<sequence length="447" mass="51200">MLFALSAYLPNSVLLLHNGEDIEDFSQILSGTEMNITKIQMLEGVVLPQFFNEGAPQFSHIIILGDASYLNRQQQEQIARFVDGQDDPDFSRSSNFEKETLFFTEKKGIFGKQFEPYPGASLLIASSSEIKFLLNKLGLKQNKLQANIPIFTQNVITQYNITPVTSYRTITQNFKNPNQKLFNIYESSNQVMCGAFRGIQNNARVVYIGTSEIFINANQNIPFTYDIISWFSMRKNLVRVLDWSHESLSTQACIKRLDLSIPSNNKVREGNLVLIKLNVQELQGKVWRAKIFEAYDSFDQMVQTLGFLTLNNSNHTSVMKKQISSFKNNYDFCIRQVLNQSYKYVHLQAEELFIQSQFAVNFVQIQNGTLYALMVPDFSRSYSVSVDLDIDGFNRVNLVQRVHAHVDRVETRKFDIFNSVWSICLFLNAVLAIIAGLILQGEDDKQE</sequence>
<protein>
    <recommendedName>
        <fullName evidence="5">Dolichyl-diphosphooligosaccharide--protein glycosyltransferase 48 kDa subunit</fullName>
    </recommendedName>
</protein>
<feature type="transmembrane region" description="Helical" evidence="1">
    <location>
        <begin position="420"/>
        <end position="439"/>
    </location>
</feature>
<dbReference type="EMBL" id="AUWU02000001">
    <property type="protein sequence ID" value="KAH0577326.1"/>
    <property type="molecule type" value="Genomic_DNA"/>
</dbReference>
<dbReference type="EMBL" id="KI545949">
    <property type="protein sequence ID" value="EST49526.1"/>
    <property type="molecule type" value="Genomic_DNA"/>
</dbReference>
<organism evidence="2">
    <name type="scientific">Spironucleus salmonicida</name>
    <dbReference type="NCBI Taxonomy" id="348837"/>
    <lineage>
        <taxon>Eukaryota</taxon>
        <taxon>Metamonada</taxon>
        <taxon>Diplomonadida</taxon>
        <taxon>Hexamitidae</taxon>
        <taxon>Hexamitinae</taxon>
        <taxon>Spironucleus</taxon>
    </lineage>
</organism>
<evidence type="ECO:0000313" key="2">
    <source>
        <dbReference type="EMBL" id="EST49526.1"/>
    </source>
</evidence>
<name>V6M0F6_9EUKA</name>
<keyword evidence="1" id="KW-0472">Membrane</keyword>
<accession>V6M0F6</accession>
<keyword evidence="1" id="KW-0812">Transmembrane</keyword>
<dbReference type="Proteomes" id="UP000018208">
    <property type="component" value="Unassembled WGS sequence"/>
</dbReference>
<dbReference type="OrthoDB" id="29105at2759"/>
<dbReference type="AlphaFoldDB" id="V6M0F6"/>
<evidence type="ECO:0000256" key="1">
    <source>
        <dbReference type="SAM" id="Phobius"/>
    </source>
</evidence>
<proteinExistence type="predicted"/>
<keyword evidence="1" id="KW-1133">Transmembrane helix</keyword>
<reference evidence="2 3" key="1">
    <citation type="journal article" date="2014" name="PLoS Genet.">
        <title>The Genome of Spironucleus salmonicida Highlights a Fish Pathogen Adapted to Fluctuating Environments.</title>
        <authorList>
            <person name="Xu F."/>
            <person name="Jerlstrom-Hultqvist J."/>
            <person name="Einarsson E."/>
            <person name="Astvaldsson A."/>
            <person name="Svard S.G."/>
            <person name="Andersson J.O."/>
        </authorList>
    </citation>
    <scope>NUCLEOTIDE SEQUENCE</scope>
    <source>
        <strain evidence="3">ATCC 50377</strain>
    </source>
</reference>
<dbReference type="VEuPathDB" id="GiardiaDB:SS50377_20677"/>
<evidence type="ECO:0000313" key="4">
    <source>
        <dbReference type="Proteomes" id="UP000018208"/>
    </source>
</evidence>
<reference evidence="3" key="2">
    <citation type="submission" date="2020-12" db="EMBL/GenBank/DDBJ databases">
        <title>New Spironucleus salmonicida genome in near-complete chromosomes.</title>
        <authorList>
            <person name="Xu F."/>
            <person name="Kurt Z."/>
            <person name="Jimenez-Gonzalez A."/>
            <person name="Astvaldsson A."/>
            <person name="Andersson J.O."/>
            <person name="Svard S.G."/>
        </authorList>
    </citation>
    <scope>NUCLEOTIDE SEQUENCE</scope>
    <source>
        <strain evidence="3">ATCC 50377</strain>
    </source>
</reference>
<evidence type="ECO:0008006" key="5">
    <source>
        <dbReference type="Google" id="ProtNLM"/>
    </source>
</evidence>
<keyword evidence="4" id="KW-1185">Reference proteome</keyword>
<evidence type="ECO:0000313" key="3">
    <source>
        <dbReference type="EMBL" id="KAH0577326.1"/>
    </source>
</evidence>